<dbReference type="Pfam" id="PF01842">
    <property type="entry name" value="ACT"/>
    <property type="match status" value="1"/>
</dbReference>
<dbReference type="FunFam" id="3.30.2130.10:FF:000002">
    <property type="entry name" value="Aspartokinase"/>
    <property type="match status" value="1"/>
</dbReference>
<feature type="binding site" evidence="12">
    <location>
        <position position="47"/>
    </location>
    <ligand>
        <name>substrate</name>
    </ligand>
</feature>
<evidence type="ECO:0000256" key="10">
    <source>
        <dbReference type="ARBA" id="ARBA00023154"/>
    </source>
</evidence>
<evidence type="ECO:0000256" key="2">
    <source>
        <dbReference type="ARBA" id="ARBA00004986"/>
    </source>
</evidence>
<dbReference type="InterPro" id="IPR041740">
    <property type="entry name" value="AKii-LysC-BS"/>
</dbReference>
<protein>
    <recommendedName>
        <fullName evidence="13">Aspartokinase</fullName>
        <ecNumber evidence="13">2.7.2.4</ecNumber>
    </recommendedName>
</protein>
<dbReference type="GO" id="GO:0005524">
    <property type="term" value="F:ATP binding"/>
    <property type="evidence" value="ECO:0007669"/>
    <property type="project" value="UniProtKB-KW"/>
</dbReference>
<feature type="domain" description="ACT" evidence="15">
    <location>
        <begin position="278"/>
        <end position="353"/>
    </location>
</feature>
<dbReference type="SUPFAM" id="SSF55021">
    <property type="entry name" value="ACT-like"/>
    <property type="match status" value="2"/>
</dbReference>
<evidence type="ECO:0000259" key="15">
    <source>
        <dbReference type="PROSITE" id="PS51671"/>
    </source>
</evidence>
<keyword evidence="17" id="KW-1185">Reference proteome</keyword>
<evidence type="ECO:0000256" key="9">
    <source>
        <dbReference type="ARBA" id="ARBA00022840"/>
    </source>
</evidence>
<keyword evidence="9 12" id="KW-0067">ATP-binding</keyword>
<keyword evidence="8 13" id="KW-0418">Kinase</keyword>
<dbReference type="EMBL" id="CP116346">
    <property type="protein sequence ID" value="WIT11643.1"/>
    <property type="molecule type" value="Genomic_DNA"/>
</dbReference>
<sequence length="422" mass="45688">MALIVHKYGGTSMGSTDRIRNVAKRVAKWARAGHQMVVVPSAMSGETNRLLGLAKELSPASTSPELMRELDMIASTGEQVSVGLLAIALQAEGLEAVSYTGWQVPVSTDSSYTKARIESIDDSRVRTDLAAGKVVVIAGFQGIDEDMNITTLGRGGSDTSAVAIAAAMKADECLIYTDVDGVYTTDPRIVPEARRLHTISFEEMLEMASLGSKILQIRSVEFAGKYRVPLRVLSSFTPWDIDINEEAKSGTLISFEEDEKMEQAVVSGIAFNRDEAKVTLLGVPDKPGIAFQILGPVADANIDIDVIIQNVSQDGKTDFSFTVHRNDYARTMELLEKTVGPATHAAKVMGDPKICKVSIVGIGMRSHVGVASKMFRSLSEEGINIQMISTSEIKTSVVIDEKYMELAVRALHKAFDLDQEVA</sequence>
<dbReference type="PROSITE" id="PS51671">
    <property type="entry name" value="ACT"/>
    <property type="match status" value="2"/>
</dbReference>
<dbReference type="Gene3D" id="3.30.2130.10">
    <property type="entry name" value="VC0802-like"/>
    <property type="match status" value="1"/>
</dbReference>
<dbReference type="NCBIfam" id="TIGR00656">
    <property type="entry name" value="asp_kin_monofn"/>
    <property type="match status" value="1"/>
</dbReference>
<name>A0AA95NGE6_9BURK</name>
<reference evidence="16" key="1">
    <citation type="submission" date="2023-01" db="EMBL/GenBank/DDBJ databases">
        <title>Whole genome sequence of Paucibacter sp. S2-9 isolated from pond sediment.</title>
        <authorList>
            <person name="Jung J.Y."/>
        </authorList>
    </citation>
    <scope>NUCLEOTIDE SEQUENCE</scope>
    <source>
        <strain evidence="16">S2-9</strain>
    </source>
</reference>
<evidence type="ECO:0000256" key="6">
    <source>
        <dbReference type="ARBA" id="ARBA00022679"/>
    </source>
</evidence>
<comment type="catalytic activity">
    <reaction evidence="11 13">
        <text>L-aspartate + ATP = 4-phospho-L-aspartate + ADP</text>
        <dbReference type="Rhea" id="RHEA:23776"/>
        <dbReference type="ChEBI" id="CHEBI:29991"/>
        <dbReference type="ChEBI" id="CHEBI:30616"/>
        <dbReference type="ChEBI" id="CHEBI:57535"/>
        <dbReference type="ChEBI" id="CHEBI:456216"/>
        <dbReference type="EC" id="2.7.2.4"/>
    </reaction>
</comment>
<proteinExistence type="inferred from homology"/>
<feature type="binding site" evidence="12">
    <location>
        <position position="183"/>
    </location>
    <ligand>
        <name>ATP</name>
        <dbReference type="ChEBI" id="CHEBI:30616"/>
    </ligand>
</feature>
<feature type="binding site" evidence="12">
    <location>
        <begin position="7"/>
        <end position="10"/>
    </location>
    <ligand>
        <name>ATP</name>
        <dbReference type="ChEBI" id="CHEBI:30616"/>
    </ligand>
</feature>
<evidence type="ECO:0000256" key="7">
    <source>
        <dbReference type="ARBA" id="ARBA00022741"/>
    </source>
</evidence>
<dbReference type="AlphaFoldDB" id="A0AA95NGE6"/>
<dbReference type="PROSITE" id="PS00324">
    <property type="entry name" value="ASPARTOKINASE"/>
    <property type="match status" value="1"/>
</dbReference>
<dbReference type="RefSeq" id="WP_285232728.1">
    <property type="nucleotide sequence ID" value="NZ_CP116346.1"/>
</dbReference>
<dbReference type="Proteomes" id="UP001177769">
    <property type="component" value="Chromosome"/>
</dbReference>
<dbReference type="InterPro" id="IPR005260">
    <property type="entry name" value="Asp_kin_monofn"/>
</dbReference>
<dbReference type="PANTHER" id="PTHR21499:SF3">
    <property type="entry name" value="ASPARTOKINASE"/>
    <property type="match status" value="1"/>
</dbReference>
<comment type="similarity">
    <text evidence="4 13">Belongs to the aspartokinase family.</text>
</comment>
<dbReference type="InterPro" id="IPR001048">
    <property type="entry name" value="Asp/Glu/Uridylate_kinase"/>
</dbReference>
<dbReference type="InterPro" id="IPR001341">
    <property type="entry name" value="Asp_kinase"/>
</dbReference>
<dbReference type="Pfam" id="PF22468">
    <property type="entry name" value="ACT_9"/>
    <property type="match status" value="1"/>
</dbReference>
<dbReference type="CDD" id="cd04923">
    <property type="entry name" value="ACT_AK-LysC-DapG-like_2"/>
    <property type="match status" value="1"/>
</dbReference>
<keyword evidence="6 13" id="KW-0808">Transferase</keyword>
<dbReference type="Gene3D" id="3.40.1160.10">
    <property type="entry name" value="Acetylglutamate kinase-like"/>
    <property type="match status" value="1"/>
</dbReference>
<evidence type="ECO:0000256" key="14">
    <source>
        <dbReference type="RuleBase" id="RU004249"/>
    </source>
</evidence>
<dbReference type="InterPro" id="IPR045865">
    <property type="entry name" value="ACT-like_dom_sf"/>
</dbReference>
<dbReference type="FunFam" id="3.40.1160.10:FF:000002">
    <property type="entry name" value="Aspartokinase"/>
    <property type="match status" value="1"/>
</dbReference>
<gene>
    <name evidence="16" type="ORF">PFX98_22580</name>
</gene>
<evidence type="ECO:0000256" key="3">
    <source>
        <dbReference type="ARBA" id="ARBA00005139"/>
    </source>
</evidence>
<comment type="pathway">
    <text evidence="1 14">Amino-acid biosynthesis; L-lysine biosynthesis via DAP pathway; (S)-tetrahydrodipicolinate from L-aspartate: step 1/4.</text>
</comment>
<evidence type="ECO:0000256" key="1">
    <source>
        <dbReference type="ARBA" id="ARBA00004766"/>
    </source>
</evidence>
<dbReference type="CDD" id="cd04913">
    <property type="entry name" value="ACT_AKii-LysC-BS-like_1"/>
    <property type="match status" value="1"/>
</dbReference>
<feature type="binding site" evidence="12">
    <location>
        <position position="78"/>
    </location>
    <ligand>
        <name>substrate</name>
    </ligand>
</feature>
<dbReference type="NCBIfam" id="TIGR00657">
    <property type="entry name" value="asp_kinases"/>
    <property type="match status" value="1"/>
</dbReference>
<dbReference type="NCBIfam" id="NF005154">
    <property type="entry name" value="PRK06635.1-2"/>
    <property type="match status" value="1"/>
</dbReference>
<evidence type="ECO:0000256" key="8">
    <source>
        <dbReference type="ARBA" id="ARBA00022777"/>
    </source>
</evidence>
<dbReference type="GO" id="GO:0004072">
    <property type="term" value="F:aspartate kinase activity"/>
    <property type="evidence" value="ECO:0007669"/>
    <property type="project" value="UniProtKB-EC"/>
</dbReference>
<evidence type="ECO:0000256" key="12">
    <source>
        <dbReference type="PIRSR" id="PIRSR000726-1"/>
    </source>
</evidence>
<evidence type="ECO:0000256" key="13">
    <source>
        <dbReference type="RuleBase" id="RU003448"/>
    </source>
</evidence>
<dbReference type="KEGG" id="pais:PFX98_22580"/>
<evidence type="ECO:0000256" key="4">
    <source>
        <dbReference type="ARBA" id="ARBA00010122"/>
    </source>
</evidence>
<keyword evidence="10" id="KW-0457">Lysine biosynthesis</keyword>
<evidence type="ECO:0000313" key="16">
    <source>
        <dbReference type="EMBL" id="WIT11643.1"/>
    </source>
</evidence>
<keyword evidence="5 14" id="KW-0028">Amino-acid biosynthesis</keyword>
<dbReference type="NCBIfam" id="NF005155">
    <property type="entry name" value="PRK06635.1-4"/>
    <property type="match status" value="1"/>
</dbReference>
<dbReference type="GO" id="GO:0009090">
    <property type="term" value="P:homoserine biosynthetic process"/>
    <property type="evidence" value="ECO:0007669"/>
    <property type="project" value="TreeGrafter"/>
</dbReference>
<feature type="binding site" evidence="12">
    <location>
        <position position="188"/>
    </location>
    <ligand>
        <name>ATP</name>
        <dbReference type="ChEBI" id="CHEBI:30616"/>
    </ligand>
</feature>
<keyword evidence="7 12" id="KW-0547">Nucleotide-binding</keyword>
<evidence type="ECO:0000256" key="5">
    <source>
        <dbReference type="ARBA" id="ARBA00022605"/>
    </source>
</evidence>
<evidence type="ECO:0000313" key="17">
    <source>
        <dbReference type="Proteomes" id="UP001177769"/>
    </source>
</evidence>
<dbReference type="InterPro" id="IPR054352">
    <property type="entry name" value="ACT_Aspartokinase"/>
</dbReference>
<dbReference type="EC" id="2.7.2.4" evidence="13"/>
<dbReference type="GO" id="GO:0009089">
    <property type="term" value="P:lysine biosynthetic process via diaminopimelate"/>
    <property type="evidence" value="ECO:0007669"/>
    <property type="project" value="InterPro"/>
</dbReference>
<dbReference type="Pfam" id="PF00696">
    <property type="entry name" value="AA_kinase"/>
    <property type="match status" value="1"/>
</dbReference>
<dbReference type="CDD" id="cd04261">
    <property type="entry name" value="AAK_AKii-LysC-BS"/>
    <property type="match status" value="1"/>
</dbReference>
<organism evidence="16 17">
    <name type="scientific">Paucibacter sediminis</name>
    <dbReference type="NCBI Taxonomy" id="3019553"/>
    <lineage>
        <taxon>Bacteria</taxon>
        <taxon>Pseudomonadati</taxon>
        <taxon>Pseudomonadota</taxon>
        <taxon>Betaproteobacteria</taxon>
        <taxon>Burkholderiales</taxon>
        <taxon>Sphaerotilaceae</taxon>
        <taxon>Roseateles</taxon>
    </lineage>
</organism>
<feature type="domain" description="ACT" evidence="15">
    <location>
        <begin position="359"/>
        <end position="422"/>
    </location>
</feature>
<dbReference type="PIRSF" id="PIRSF000726">
    <property type="entry name" value="Asp_kin"/>
    <property type="match status" value="1"/>
</dbReference>
<dbReference type="InterPro" id="IPR036393">
    <property type="entry name" value="AceGlu_kinase-like_sf"/>
</dbReference>
<accession>A0AA95NGE6</accession>
<comment type="pathway">
    <text evidence="2 14">Amino-acid biosynthesis; L-methionine biosynthesis via de novo pathway; L-homoserine from L-aspartate: step 1/3.</text>
</comment>
<dbReference type="InterPro" id="IPR002912">
    <property type="entry name" value="ACT_dom"/>
</dbReference>
<feature type="binding site" evidence="12">
    <location>
        <begin position="177"/>
        <end position="178"/>
    </location>
    <ligand>
        <name>ATP</name>
        <dbReference type="ChEBI" id="CHEBI:30616"/>
    </ligand>
</feature>
<comment type="pathway">
    <text evidence="3 14">Amino-acid biosynthesis; L-threonine biosynthesis; L-threonine from L-aspartate: step 1/5.</text>
</comment>
<dbReference type="PANTHER" id="PTHR21499">
    <property type="entry name" value="ASPARTATE KINASE"/>
    <property type="match status" value="1"/>
</dbReference>
<dbReference type="SUPFAM" id="SSF53633">
    <property type="entry name" value="Carbamate kinase-like"/>
    <property type="match status" value="1"/>
</dbReference>
<dbReference type="GO" id="GO:0005829">
    <property type="term" value="C:cytosol"/>
    <property type="evidence" value="ECO:0007669"/>
    <property type="project" value="TreeGrafter"/>
</dbReference>
<dbReference type="InterPro" id="IPR018042">
    <property type="entry name" value="Aspartate_kinase_CS"/>
</dbReference>
<evidence type="ECO:0000256" key="11">
    <source>
        <dbReference type="ARBA" id="ARBA00047872"/>
    </source>
</evidence>